<dbReference type="InterPro" id="IPR036477">
    <property type="entry name" value="Formyl_transf_N_sf"/>
</dbReference>
<proteinExistence type="inferred from homology"/>
<dbReference type="AlphaFoldDB" id="A0A6J7GLU1"/>
<evidence type="ECO:0000313" key="10">
    <source>
        <dbReference type="EMBL" id="CAB4907986.1"/>
    </source>
</evidence>
<protein>
    <recommendedName>
        <fullName evidence="2">phosphoribosylglycinamide formyltransferase 1</fullName>
        <ecNumber evidence="2">2.1.2.2</ecNumber>
    </recommendedName>
    <alternativeName>
        <fullName evidence="7">5'-phosphoribosylglycinamide transformylase</fullName>
    </alternativeName>
    <alternativeName>
        <fullName evidence="6">GAR transformylase</fullName>
    </alternativeName>
</protein>
<evidence type="ECO:0000256" key="8">
    <source>
        <dbReference type="ARBA" id="ARBA00047664"/>
    </source>
</evidence>
<dbReference type="GO" id="GO:0005829">
    <property type="term" value="C:cytosol"/>
    <property type="evidence" value="ECO:0007669"/>
    <property type="project" value="TreeGrafter"/>
</dbReference>
<dbReference type="Pfam" id="PF00551">
    <property type="entry name" value="Formyl_trans_N"/>
    <property type="match status" value="1"/>
</dbReference>
<dbReference type="CDD" id="cd08645">
    <property type="entry name" value="FMT_core_GART"/>
    <property type="match status" value="1"/>
</dbReference>
<evidence type="ECO:0000256" key="2">
    <source>
        <dbReference type="ARBA" id="ARBA00012254"/>
    </source>
</evidence>
<dbReference type="InterPro" id="IPR001555">
    <property type="entry name" value="GART_AS"/>
</dbReference>
<evidence type="ECO:0000256" key="7">
    <source>
        <dbReference type="ARBA" id="ARBA00041682"/>
    </source>
</evidence>
<dbReference type="EC" id="2.1.2.2" evidence="2"/>
<dbReference type="InterPro" id="IPR002376">
    <property type="entry name" value="Formyl_transf_N"/>
</dbReference>
<dbReference type="PROSITE" id="PS00373">
    <property type="entry name" value="GART"/>
    <property type="match status" value="1"/>
</dbReference>
<comment type="similarity">
    <text evidence="5">Belongs to the GART family.</text>
</comment>
<dbReference type="HAMAP" id="MF_01930">
    <property type="entry name" value="PurN"/>
    <property type="match status" value="1"/>
</dbReference>
<dbReference type="GO" id="GO:0004644">
    <property type="term" value="F:phosphoribosylglycinamide formyltransferase activity"/>
    <property type="evidence" value="ECO:0007669"/>
    <property type="project" value="UniProtKB-EC"/>
</dbReference>
<reference evidence="10" key="1">
    <citation type="submission" date="2020-05" db="EMBL/GenBank/DDBJ databases">
        <authorList>
            <person name="Chiriac C."/>
            <person name="Salcher M."/>
            <person name="Ghai R."/>
            <person name="Kavagutti S V."/>
        </authorList>
    </citation>
    <scope>NUCLEOTIDE SEQUENCE</scope>
</reference>
<keyword evidence="3" id="KW-0808">Transferase</keyword>
<organism evidence="10">
    <name type="scientific">freshwater metagenome</name>
    <dbReference type="NCBI Taxonomy" id="449393"/>
    <lineage>
        <taxon>unclassified sequences</taxon>
        <taxon>metagenomes</taxon>
        <taxon>ecological metagenomes</taxon>
    </lineage>
</organism>
<feature type="domain" description="Formyl transferase N-terminal" evidence="9">
    <location>
        <begin position="4"/>
        <end position="179"/>
    </location>
</feature>
<evidence type="ECO:0000313" key="11">
    <source>
        <dbReference type="EMBL" id="CAB5036730.1"/>
    </source>
</evidence>
<dbReference type="EMBL" id="CAFBPZ010000022">
    <property type="protein sequence ID" value="CAB5036730.1"/>
    <property type="molecule type" value="Genomic_DNA"/>
</dbReference>
<name>A0A6J7GLU1_9ZZZZ</name>
<dbReference type="UniPathway" id="UPA00074">
    <property type="reaction ID" value="UER00126"/>
</dbReference>
<evidence type="ECO:0000256" key="3">
    <source>
        <dbReference type="ARBA" id="ARBA00022679"/>
    </source>
</evidence>
<dbReference type="PANTHER" id="PTHR43369:SF2">
    <property type="entry name" value="PHOSPHORIBOSYLGLYCINAMIDE FORMYLTRANSFERASE"/>
    <property type="match status" value="1"/>
</dbReference>
<gene>
    <name evidence="10" type="ORF">UFOPK3495_01388</name>
    <name evidence="11" type="ORF">UFOPK4237_00517</name>
</gene>
<evidence type="ECO:0000256" key="5">
    <source>
        <dbReference type="ARBA" id="ARBA00038440"/>
    </source>
</evidence>
<evidence type="ECO:0000259" key="9">
    <source>
        <dbReference type="Pfam" id="PF00551"/>
    </source>
</evidence>
<accession>A0A6J7GLU1</accession>
<evidence type="ECO:0000256" key="6">
    <source>
        <dbReference type="ARBA" id="ARBA00041324"/>
    </source>
</evidence>
<dbReference type="PANTHER" id="PTHR43369">
    <property type="entry name" value="PHOSPHORIBOSYLGLYCINAMIDE FORMYLTRANSFERASE"/>
    <property type="match status" value="1"/>
</dbReference>
<dbReference type="NCBIfam" id="TIGR00639">
    <property type="entry name" value="PurN"/>
    <property type="match status" value="1"/>
</dbReference>
<comment type="pathway">
    <text evidence="1">Purine metabolism; IMP biosynthesis via de novo pathway; N(2)-formyl-N(1)-(5-phospho-D-ribosyl)glycinamide from N(1)-(5-phospho-D-ribosyl)glycinamide (10-formyl THF route): step 1/1.</text>
</comment>
<dbReference type="InterPro" id="IPR004607">
    <property type="entry name" value="GART"/>
</dbReference>
<comment type="catalytic activity">
    <reaction evidence="8">
        <text>N(1)-(5-phospho-beta-D-ribosyl)glycinamide + (6R)-10-formyltetrahydrofolate = N(2)-formyl-N(1)-(5-phospho-beta-D-ribosyl)glycinamide + (6S)-5,6,7,8-tetrahydrofolate + H(+)</text>
        <dbReference type="Rhea" id="RHEA:15053"/>
        <dbReference type="ChEBI" id="CHEBI:15378"/>
        <dbReference type="ChEBI" id="CHEBI:57453"/>
        <dbReference type="ChEBI" id="CHEBI:143788"/>
        <dbReference type="ChEBI" id="CHEBI:147286"/>
        <dbReference type="ChEBI" id="CHEBI:195366"/>
        <dbReference type="EC" id="2.1.2.2"/>
    </reaction>
</comment>
<dbReference type="Gene3D" id="3.40.50.170">
    <property type="entry name" value="Formyl transferase, N-terminal domain"/>
    <property type="match status" value="1"/>
</dbReference>
<sequence length="189" mass="19826">MGSRIVVLASGSGTLLQAILDSPVRASVVAVGSDVADCGALVRAQAAGLATFVVEPTTFANRSDWNNALLAELFGSSPDVIVSAGFMRILGPSVISEFRGQIINTHPALLPFFPGAHGVRDALAAGVVNTGCTLHYVDEGVDTGDIISQRVVPVLEGDDEASLHERIKIEERDLLVRALEQFVATGSFK</sequence>
<dbReference type="EMBL" id="CAFBMC010000093">
    <property type="protein sequence ID" value="CAB4907986.1"/>
    <property type="molecule type" value="Genomic_DNA"/>
</dbReference>
<dbReference type="GO" id="GO:0006189">
    <property type="term" value="P:'de novo' IMP biosynthetic process"/>
    <property type="evidence" value="ECO:0007669"/>
    <property type="project" value="UniProtKB-UniPathway"/>
</dbReference>
<dbReference type="SUPFAM" id="SSF53328">
    <property type="entry name" value="Formyltransferase"/>
    <property type="match status" value="1"/>
</dbReference>
<keyword evidence="4" id="KW-0658">Purine biosynthesis</keyword>
<evidence type="ECO:0000256" key="1">
    <source>
        <dbReference type="ARBA" id="ARBA00005054"/>
    </source>
</evidence>
<evidence type="ECO:0000256" key="4">
    <source>
        <dbReference type="ARBA" id="ARBA00022755"/>
    </source>
</evidence>